<comment type="subcellular location">
    <subcellularLocation>
        <location evidence="1 9">Nucleus</location>
    </subcellularLocation>
</comment>
<dbReference type="GO" id="GO:0016592">
    <property type="term" value="C:mediator complex"/>
    <property type="evidence" value="ECO:0007669"/>
    <property type="project" value="InterPro"/>
</dbReference>
<evidence type="ECO:0000256" key="5">
    <source>
        <dbReference type="ARBA" id="ARBA00023159"/>
    </source>
</evidence>
<evidence type="ECO:0000256" key="3">
    <source>
        <dbReference type="ARBA" id="ARBA00019614"/>
    </source>
</evidence>
<dbReference type="Proteomes" id="UP001165063">
    <property type="component" value="Unassembled WGS sequence"/>
</dbReference>
<accession>A0A9W6WA15</accession>
<comment type="similarity">
    <text evidence="2 9">Belongs to the Mediator complex subunit 16 family.</text>
</comment>
<dbReference type="PANTHER" id="PTHR13224">
    <property type="entry name" value="THYROID HORMONE RECEPTOR-ASSOCIATED PROTEIN-RELATED"/>
    <property type="match status" value="1"/>
</dbReference>
<evidence type="ECO:0000256" key="6">
    <source>
        <dbReference type="ARBA" id="ARBA00023163"/>
    </source>
</evidence>
<evidence type="ECO:0000256" key="8">
    <source>
        <dbReference type="ARBA" id="ARBA00032015"/>
    </source>
</evidence>
<feature type="region of interest" description="Disordered" evidence="10">
    <location>
        <begin position="126"/>
        <end position="145"/>
    </location>
</feature>
<comment type="caution">
    <text evidence="12">The sequence shown here is derived from an EMBL/GenBank/DDBJ whole genome shotgun (WGS) entry which is preliminary data.</text>
</comment>
<dbReference type="Pfam" id="PF11635">
    <property type="entry name" value="Med16_N"/>
    <property type="match status" value="1"/>
</dbReference>
<name>A0A9W6WA15_AMBMO</name>
<evidence type="ECO:0000256" key="2">
    <source>
        <dbReference type="ARBA" id="ARBA00006543"/>
    </source>
</evidence>
<evidence type="ECO:0000256" key="10">
    <source>
        <dbReference type="SAM" id="MobiDB-lite"/>
    </source>
</evidence>
<dbReference type="GO" id="GO:0045893">
    <property type="term" value="P:positive regulation of DNA-templated transcription"/>
    <property type="evidence" value="ECO:0007669"/>
    <property type="project" value="TreeGrafter"/>
</dbReference>
<reference evidence="12" key="1">
    <citation type="submission" date="2023-04" db="EMBL/GenBank/DDBJ databases">
        <title>Ambrosiozyma monospora NBRC 1965.</title>
        <authorList>
            <person name="Ichikawa N."/>
            <person name="Sato H."/>
            <person name="Tonouchi N."/>
        </authorList>
    </citation>
    <scope>NUCLEOTIDE SEQUENCE</scope>
    <source>
        <strain evidence="12">NBRC 1965</strain>
    </source>
</reference>
<evidence type="ECO:0000256" key="9">
    <source>
        <dbReference type="RuleBase" id="RU364149"/>
    </source>
</evidence>
<evidence type="ECO:0000256" key="7">
    <source>
        <dbReference type="ARBA" id="ARBA00023242"/>
    </source>
</evidence>
<keyword evidence="13" id="KW-1185">Reference proteome</keyword>
<dbReference type="AlphaFoldDB" id="A0A9W6WA15"/>
<dbReference type="InterPro" id="IPR048338">
    <property type="entry name" value="Mediator_Med16"/>
</dbReference>
<dbReference type="InterPro" id="IPR021665">
    <property type="entry name" value="Mediator_Med16_N"/>
</dbReference>
<keyword evidence="4 9" id="KW-0805">Transcription regulation</keyword>
<dbReference type="PANTHER" id="PTHR13224:SF6">
    <property type="entry name" value="MEDIATOR OF RNA POLYMERASE II TRANSCRIPTION SUBUNIT 16"/>
    <property type="match status" value="1"/>
</dbReference>
<feature type="domain" description="Mediator complex subunit Med16 N-terminal" evidence="11">
    <location>
        <begin position="177"/>
        <end position="359"/>
    </location>
</feature>
<evidence type="ECO:0000256" key="4">
    <source>
        <dbReference type="ARBA" id="ARBA00023015"/>
    </source>
</evidence>
<dbReference type="EMBL" id="BSXU01010104">
    <property type="protein sequence ID" value="GME70943.1"/>
    <property type="molecule type" value="Genomic_DNA"/>
</dbReference>
<evidence type="ECO:0000313" key="13">
    <source>
        <dbReference type="Proteomes" id="UP001165063"/>
    </source>
</evidence>
<dbReference type="OrthoDB" id="4139168at2759"/>
<evidence type="ECO:0000256" key="1">
    <source>
        <dbReference type="ARBA" id="ARBA00004123"/>
    </source>
</evidence>
<comment type="function">
    <text evidence="9">Component of the Mediator complex, a coactivator involved in the regulated transcription of nearly all RNA polymerase II-dependent genes. Mediator functions as a bridge to convey information from gene-specific regulatory proteins to the basal RNA polymerase II transcription machinery. Mediator is recruited to promoters by direct interactions with regulatory proteins and serves as a scaffold for the assembly of a functional preinitiation complex with RNA polymerase II and the general transcription factors.</text>
</comment>
<sequence length="369" mass="41486">MTKEQNDYVISDTMVRRSQQQQFKNQISWSRQGHIAYSPPITDQGNLCITYMECLDGKTWQLAPPTTFTIQSFDEFPDEKSEFTLVSFSNTGWDLFTADANGHVTISVTGIKKVYFDDIPQTYTTHSSGVNGASQSPANTVMNSNSSSQYTRTSFNSLEIFYSDNTQLPFPNLTDQHKKYLNQVLTMKWLNIDKQVIANAPAVRSQATPENQVLNGCAAKLGAASQDASGFYYTYSAHQYKPYGAMHPLSTKQACIGVRRSGEVCLWHQEEHGIEYKRVSTKLPFSNLDDEIVNTSIGFQRDGKIIIAAYFAIARSVKLYELTINWGYLLEAAKRIQTNPNYIVPEGQRVQPTFNFTKLPPVYSDGSAT</sequence>
<keyword evidence="5 9" id="KW-0010">Activator</keyword>
<protein>
    <recommendedName>
        <fullName evidence="3 9">Mediator of RNA polymerase II transcription subunit 16</fullName>
    </recommendedName>
    <alternativeName>
        <fullName evidence="8 9">Mediator complex subunit 16</fullName>
    </alternativeName>
</protein>
<comment type="subunit">
    <text evidence="9">Component of the Mediator complex.</text>
</comment>
<evidence type="ECO:0000313" key="12">
    <source>
        <dbReference type="EMBL" id="GME70943.1"/>
    </source>
</evidence>
<evidence type="ECO:0000259" key="11">
    <source>
        <dbReference type="Pfam" id="PF11635"/>
    </source>
</evidence>
<organism evidence="12 13">
    <name type="scientific">Ambrosiozyma monospora</name>
    <name type="common">Yeast</name>
    <name type="synonym">Endomycopsis monosporus</name>
    <dbReference type="NCBI Taxonomy" id="43982"/>
    <lineage>
        <taxon>Eukaryota</taxon>
        <taxon>Fungi</taxon>
        <taxon>Dikarya</taxon>
        <taxon>Ascomycota</taxon>
        <taxon>Saccharomycotina</taxon>
        <taxon>Pichiomycetes</taxon>
        <taxon>Pichiales</taxon>
        <taxon>Pichiaceae</taxon>
        <taxon>Ambrosiozyma</taxon>
    </lineage>
</organism>
<proteinExistence type="inferred from homology"/>
<gene>
    <name evidence="9" type="primary">MED16</name>
    <name evidence="12" type="ORF">Amon01_000923100</name>
</gene>
<keyword evidence="7 9" id="KW-0539">Nucleus</keyword>
<keyword evidence="6 9" id="KW-0804">Transcription</keyword>